<reference evidence="2 3" key="1">
    <citation type="submission" date="2019-11" db="EMBL/GenBank/DDBJ databases">
        <title>Complete genome sequence of Spiroplasma tabanidicola TAUS-1 (DSM 22603).</title>
        <authorList>
            <person name="Huang C.-T."/>
            <person name="Lin Y.-C."/>
            <person name="Kuo C.-H."/>
        </authorList>
    </citation>
    <scope>NUCLEOTIDE SEQUENCE [LARGE SCALE GENOMIC DNA]</scope>
    <source>
        <strain evidence="2 3">TAUS-1</strain>
    </source>
</reference>
<gene>
    <name evidence="2" type="ORF">STABA_v1c01600</name>
</gene>
<keyword evidence="3" id="KW-1185">Reference proteome</keyword>
<organism evidence="2 3">
    <name type="scientific">Spiroplasma tabanidicola</name>
    <dbReference type="NCBI Taxonomy" id="324079"/>
    <lineage>
        <taxon>Bacteria</taxon>
        <taxon>Bacillati</taxon>
        <taxon>Mycoplasmatota</taxon>
        <taxon>Mollicutes</taxon>
        <taxon>Entomoplasmatales</taxon>
        <taxon>Spiroplasmataceae</taxon>
        <taxon>Spiroplasma</taxon>
    </lineage>
</organism>
<feature type="transmembrane region" description="Helical" evidence="1">
    <location>
        <begin position="109"/>
        <end position="131"/>
    </location>
</feature>
<accession>A0A6I6C3Y5</accession>
<dbReference type="AlphaFoldDB" id="A0A6I6C3Y5"/>
<name>A0A6I6C3Y5_9MOLU</name>
<feature type="transmembrane region" description="Helical" evidence="1">
    <location>
        <begin position="23"/>
        <end position="46"/>
    </location>
</feature>
<keyword evidence="1" id="KW-1133">Transmembrane helix</keyword>
<evidence type="ECO:0000313" key="3">
    <source>
        <dbReference type="Proteomes" id="UP000424468"/>
    </source>
</evidence>
<feature type="transmembrane region" description="Helical" evidence="1">
    <location>
        <begin position="66"/>
        <end position="88"/>
    </location>
</feature>
<dbReference type="EMBL" id="CP046276">
    <property type="protein sequence ID" value="QGS51527.1"/>
    <property type="molecule type" value="Genomic_DNA"/>
</dbReference>
<evidence type="ECO:0000256" key="1">
    <source>
        <dbReference type="SAM" id="Phobius"/>
    </source>
</evidence>
<dbReference type="Proteomes" id="UP000424468">
    <property type="component" value="Chromosome"/>
</dbReference>
<dbReference type="KEGG" id="stab:STABA_v1c01600"/>
<dbReference type="RefSeq" id="WP_156005576.1">
    <property type="nucleotide sequence ID" value="NZ_CP046276.1"/>
</dbReference>
<evidence type="ECO:0000313" key="2">
    <source>
        <dbReference type="EMBL" id="QGS51527.1"/>
    </source>
</evidence>
<protein>
    <submittedName>
        <fullName evidence="2">Uncharacterized protein</fullName>
    </submittedName>
</protein>
<keyword evidence="1" id="KW-0812">Transmembrane</keyword>
<keyword evidence="1" id="KW-0472">Membrane</keyword>
<proteinExistence type="predicted"/>
<sequence>MKNISKSTNNDDVLKYDKMISRFSVAIIVIGAFVLLQEIWTLYFIVKFSFKYGIWPVIYAMFELNQIKYLIIVHVLFFASGFFAIIFASIIHRRLAARKEGKIVYTKGIFVMTIISIFLCFGILYFAYWIVLLVRQNRYKGIESNDQKESDYLESKIFGSRETENI</sequence>